<reference evidence="1" key="1">
    <citation type="submission" date="2021-01" db="EMBL/GenBank/DDBJ databases">
        <authorList>
            <person name="Corre E."/>
            <person name="Pelletier E."/>
            <person name="Niang G."/>
            <person name="Scheremetjew M."/>
            <person name="Finn R."/>
            <person name="Kale V."/>
            <person name="Holt S."/>
            <person name="Cochrane G."/>
            <person name="Meng A."/>
            <person name="Brown T."/>
            <person name="Cohen L."/>
        </authorList>
    </citation>
    <scope>NUCLEOTIDE SEQUENCE</scope>
    <source>
        <strain evidence="1">CCMP1381</strain>
    </source>
</reference>
<evidence type="ECO:0000313" key="1">
    <source>
        <dbReference type="EMBL" id="CAD9407902.1"/>
    </source>
</evidence>
<accession>A0A7S2BVR9</accession>
<sequence length="263" mass="29779">MKEGGSGRCPSESNICRLSKLLFTAMRMQMLDVVAILNQAHDKQVTDVYKYLVMNETFKQGLIQDGFFSEVMYLDALADIWSVFSLPGLPKMERLARAYKGVVYLHAIIGGRLYTQAALKSGVLGNTDEFLGVTMNNLWESLTNCCAFLKLHCSEDGRSWIRLDLVSKIFSNDVIESYFSVLVNRCGGYKSYVRNFNQVAKNVDTMMQIQLSPGRRHETWVSKKKKYSPADVTRRARVRLCVVEQWGNSESGGRRLTDPSAFP</sequence>
<dbReference type="AlphaFoldDB" id="A0A7S2BVR9"/>
<gene>
    <name evidence="1" type="ORF">DSPE1174_LOCUS10315</name>
</gene>
<proteinExistence type="predicted"/>
<dbReference type="EMBL" id="HBGS01019850">
    <property type="protein sequence ID" value="CAD9407902.1"/>
    <property type="molecule type" value="Transcribed_RNA"/>
</dbReference>
<organism evidence="1">
    <name type="scientific">Octactis speculum</name>
    <dbReference type="NCBI Taxonomy" id="3111310"/>
    <lineage>
        <taxon>Eukaryota</taxon>
        <taxon>Sar</taxon>
        <taxon>Stramenopiles</taxon>
        <taxon>Ochrophyta</taxon>
        <taxon>Dictyochophyceae</taxon>
        <taxon>Dictyochales</taxon>
        <taxon>Dictyochaceae</taxon>
        <taxon>Octactis</taxon>
    </lineage>
</organism>
<name>A0A7S2BVR9_9STRA</name>
<protein>
    <submittedName>
        <fullName evidence="1">Uncharacterized protein</fullName>
    </submittedName>
</protein>